<name>A0ABX7IIX5_9ACTO</name>
<dbReference type="Pfam" id="PF13614">
    <property type="entry name" value="AAA_31"/>
    <property type="match status" value="1"/>
</dbReference>
<feature type="domain" description="AAA" evidence="1">
    <location>
        <begin position="58"/>
        <end position="241"/>
    </location>
</feature>
<dbReference type="EMBL" id="CP070228">
    <property type="protein sequence ID" value="QRV03081.1"/>
    <property type="molecule type" value="Genomic_DNA"/>
</dbReference>
<accession>A0ABX7IIX5</accession>
<keyword evidence="3" id="KW-1185">Reference proteome</keyword>
<dbReference type="CDD" id="cd02042">
    <property type="entry name" value="ParAB_family"/>
    <property type="match status" value="1"/>
</dbReference>
<organism evidence="2 3">
    <name type="scientific">Arcanobacterium phocisimile</name>
    <dbReference type="NCBI Taxonomy" id="1302235"/>
    <lineage>
        <taxon>Bacteria</taxon>
        <taxon>Bacillati</taxon>
        <taxon>Actinomycetota</taxon>
        <taxon>Actinomycetes</taxon>
        <taxon>Actinomycetales</taxon>
        <taxon>Actinomycetaceae</taxon>
        <taxon>Arcanobacterium</taxon>
    </lineage>
</organism>
<protein>
    <submittedName>
        <fullName evidence="2">ParA family protein</fullName>
    </submittedName>
</protein>
<evidence type="ECO:0000259" key="1">
    <source>
        <dbReference type="Pfam" id="PF13614"/>
    </source>
</evidence>
<proteinExistence type="predicted"/>
<dbReference type="InterPro" id="IPR050678">
    <property type="entry name" value="DNA_Partitioning_ATPase"/>
</dbReference>
<evidence type="ECO:0000313" key="3">
    <source>
        <dbReference type="Proteomes" id="UP000602653"/>
    </source>
</evidence>
<dbReference type="InterPro" id="IPR027417">
    <property type="entry name" value="P-loop_NTPase"/>
</dbReference>
<dbReference type="PANTHER" id="PTHR13696">
    <property type="entry name" value="P-LOOP CONTAINING NUCLEOSIDE TRIPHOSPHATE HYDROLASE"/>
    <property type="match status" value="1"/>
</dbReference>
<dbReference type="PANTHER" id="PTHR13696:SF52">
    <property type="entry name" value="PARA FAMILY PROTEIN CT_582"/>
    <property type="match status" value="1"/>
</dbReference>
<reference evidence="2 3" key="1">
    <citation type="submission" date="2021-02" db="EMBL/GenBank/DDBJ databases">
        <title>Complete Genome Sequence of Arcanobacterium phocisimile strain DSM 26142T from a harbour seal.</title>
        <authorList>
            <person name="Borowiak M."/>
            <person name="Alssahen M."/>
            <person name="Malorny B."/>
            <person name="Laemmler C."/>
            <person name="Siebert U."/>
            <person name="Ploetz M."/>
            <person name="Abdulmawjood A."/>
        </authorList>
    </citation>
    <scope>NUCLEOTIDE SEQUENCE [LARGE SCALE GENOMIC DNA]</scope>
    <source>
        <strain evidence="2 3">DSM 26142</strain>
    </source>
</reference>
<gene>
    <name evidence="2" type="ORF">JTE88_08970</name>
</gene>
<dbReference type="InterPro" id="IPR025669">
    <property type="entry name" value="AAA_dom"/>
</dbReference>
<sequence length="321" mass="35446">MVDPRKRAARYSEDSDTFPDATSLFNDINSPVGADLLRDRELMRKLEKAHFRKPDRTRIITVANQKGGVGKTTSAVNVAAALAQGGLKVILIDADPQGNATTALGVHHISGTPSLYNVLENEMQLVDVLQPCPDVPGLLVAPSTIDLSSVEISLVMQERREYRLRDAVQALLEDSRHGSNQVDYIIIDCPPSLGLLTLNALVGADEVMIPIQTEYYALEGLTQLMKTITMVKESLNPALHISTILLTMFDRRTNLSQDVAAEVREFFPRETLSVEIPRNIRISEAPSFQQTVVTYDPRSSGALAYRAAAFEMTEQIVKEEK</sequence>
<dbReference type="Proteomes" id="UP000602653">
    <property type="component" value="Chromosome"/>
</dbReference>
<dbReference type="Gene3D" id="3.40.50.300">
    <property type="entry name" value="P-loop containing nucleotide triphosphate hydrolases"/>
    <property type="match status" value="1"/>
</dbReference>
<dbReference type="SUPFAM" id="SSF52540">
    <property type="entry name" value="P-loop containing nucleoside triphosphate hydrolases"/>
    <property type="match status" value="1"/>
</dbReference>
<evidence type="ECO:0000313" key="2">
    <source>
        <dbReference type="EMBL" id="QRV03081.1"/>
    </source>
</evidence>